<reference evidence="2" key="1">
    <citation type="submission" date="2020-02" db="EMBL/GenBank/DDBJ databases">
        <authorList>
            <person name="Meier V. D."/>
        </authorList>
    </citation>
    <scope>NUCLEOTIDE SEQUENCE</scope>
    <source>
        <strain evidence="2">AVDCRST_MAG88</strain>
    </source>
</reference>
<feature type="region of interest" description="Disordered" evidence="1">
    <location>
        <begin position="1"/>
        <end position="82"/>
    </location>
</feature>
<dbReference type="AlphaFoldDB" id="A0A6J4VS00"/>
<feature type="non-terminal residue" evidence="2">
    <location>
        <position position="82"/>
    </location>
</feature>
<proteinExistence type="predicted"/>
<dbReference type="EMBL" id="CADCWM010000815">
    <property type="protein sequence ID" value="CAA9581525.1"/>
    <property type="molecule type" value="Genomic_DNA"/>
</dbReference>
<feature type="compositionally biased region" description="Basic and acidic residues" evidence="1">
    <location>
        <begin position="9"/>
        <end position="32"/>
    </location>
</feature>
<name>A0A6J4VS00_9BACT</name>
<accession>A0A6J4VS00</accession>
<evidence type="ECO:0000256" key="1">
    <source>
        <dbReference type="SAM" id="MobiDB-lite"/>
    </source>
</evidence>
<organism evidence="2">
    <name type="scientific">uncultured Thermomicrobiales bacterium</name>
    <dbReference type="NCBI Taxonomy" id="1645740"/>
    <lineage>
        <taxon>Bacteria</taxon>
        <taxon>Pseudomonadati</taxon>
        <taxon>Thermomicrobiota</taxon>
        <taxon>Thermomicrobia</taxon>
        <taxon>Thermomicrobiales</taxon>
        <taxon>environmental samples</taxon>
    </lineage>
</organism>
<evidence type="ECO:0000313" key="2">
    <source>
        <dbReference type="EMBL" id="CAA9581525.1"/>
    </source>
</evidence>
<sequence>RRRPHRQRVHEQRGVRDSGDPGRGRQRQREEPPVVLQPGDPAGRPSDPHHHRPRARRPAPVRLRHPPPRALRPAAPQKCGGL</sequence>
<feature type="compositionally biased region" description="Basic residues" evidence="1">
    <location>
        <begin position="49"/>
        <end position="67"/>
    </location>
</feature>
<protein>
    <submittedName>
        <fullName evidence="2">Uncharacterized protein</fullName>
    </submittedName>
</protein>
<gene>
    <name evidence="2" type="ORF">AVDCRST_MAG88-3397</name>
</gene>
<feature type="non-terminal residue" evidence="2">
    <location>
        <position position="1"/>
    </location>
</feature>